<proteinExistence type="predicted"/>
<protein>
    <submittedName>
        <fullName evidence="1">Uncharacterized protein</fullName>
    </submittedName>
</protein>
<keyword evidence="2" id="KW-1185">Reference proteome</keyword>
<organism evidence="1 2">
    <name type="scientific">Methyloceanibacter stevinii</name>
    <dbReference type="NCBI Taxonomy" id="1774970"/>
    <lineage>
        <taxon>Bacteria</taxon>
        <taxon>Pseudomonadati</taxon>
        <taxon>Pseudomonadota</taxon>
        <taxon>Alphaproteobacteria</taxon>
        <taxon>Hyphomicrobiales</taxon>
        <taxon>Hyphomicrobiaceae</taxon>
        <taxon>Methyloceanibacter</taxon>
    </lineage>
</organism>
<sequence length="69" mass="7360">MISTTGCRNWRMAARCTELLSQRSSAAVIGQPMVAVGVTRTRPPSAAETLSGAKMPQALRPRIDEACVT</sequence>
<dbReference type="AlphaFoldDB" id="A0A1E3VQD9"/>
<dbReference type="Proteomes" id="UP000094172">
    <property type="component" value="Unassembled WGS sequence"/>
</dbReference>
<evidence type="ECO:0000313" key="1">
    <source>
        <dbReference type="EMBL" id="ODR95747.1"/>
    </source>
</evidence>
<accession>A0A1E3VQD9</accession>
<comment type="caution">
    <text evidence="1">The sequence shown here is derived from an EMBL/GenBank/DDBJ whole genome shotgun (WGS) entry which is preliminary data.</text>
</comment>
<evidence type="ECO:0000313" key="2">
    <source>
        <dbReference type="Proteomes" id="UP000094172"/>
    </source>
</evidence>
<dbReference type="EMBL" id="LPWE01000010">
    <property type="protein sequence ID" value="ODR95747.1"/>
    <property type="molecule type" value="Genomic_DNA"/>
</dbReference>
<name>A0A1E3VQD9_9HYPH</name>
<gene>
    <name evidence="1" type="ORF">AUC70_02375</name>
</gene>
<reference evidence="1 2" key="1">
    <citation type="journal article" date="2016" name="Environ. Microbiol.">
        <title>New Methyloceanibacter diversity from North Sea sediments includes methanotroph containing solely the soluble methane monooxygenase.</title>
        <authorList>
            <person name="Vekeman B."/>
            <person name="Kerckhof F.M."/>
            <person name="Cremers G."/>
            <person name="de Vos P."/>
            <person name="Vandamme P."/>
            <person name="Boon N."/>
            <person name="Op den Camp H.J."/>
            <person name="Heylen K."/>
        </authorList>
    </citation>
    <scope>NUCLEOTIDE SEQUENCE [LARGE SCALE GENOMIC DNA]</scope>
    <source>
        <strain evidence="1 2">R-67176</strain>
    </source>
</reference>